<protein>
    <submittedName>
        <fullName evidence="1">Putative transcriptional regulator</fullName>
    </submittedName>
</protein>
<keyword evidence="2" id="KW-1185">Reference proteome</keyword>
<dbReference type="Proteomes" id="UP000555728">
    <property type="component" value="Unassembled WGS sequence"/>
</dbReference>
<reference evidence="1 2" key="1">
    <citation type="submission" date="2020-08" db="EMBL/GenBank/DDBJ databases">
        <title>Genome sequencing of Purple Non-Sulfur Bacteria from various extreme environments.</title>
        <authorList>
            <person name="Mayer M."/>
        </authorList>
    </citation>
    <scope>NUCLEOTIDE SEQUENCE [LARGE SCALE GENOMIC DNA]</scope>
    <source>
        <strain evidence="1 2">JA135</strain>
    </source>
</reference>
<name>A0A7W6S2L7_9PROT</name>
<dbReference type="RefSeq" id="WP_184436829.1">
    <property type="nucleotide sequence ID" value="NZ_JACIGI010000031.1"/>
</dbReference>
<dbReference type="AlphaFoldDB" id="A0A7W6S2L7"/>
<accession>A0A7W6S2L7</accession>
<sequence length="138" mass="15611">MRRPRIRHQCLLEADLSDRLDAAARHPSATKSAIIADALKAWFERKGQHELDNRFGPRLDRLSRGQAQIRRDLDVVLESLALFVRYQLTQTAHLPEPDAAARAQGQDRFQRFVDQVGRRIAKGKGTLRSADPDTEASS</sequence>
<comment type="caution">
    <text evidence="1">The sequence shown here is derived from an EMBL/GenBank/DDBJ whole genome shotgun (WGS) entry which is preliminary data.</text>
</comment>
<evidence type="ECO:0000313" key="2">
    <source>
        <dbReference type="Proteomes" id="UP000555728"/>
    </source>
</evidence>
<dbReference type="EMBL" id="JACIGI010000031">
    <property type="protein sequence ID" value="MBB4287260.1"/>
    <property type="molecule type" value="Genomic_DNA"/>
</dbReference>
<proteinExistence type="predicted"/>
<organism evidence="1 2">
    <name type="scientific">Roseospira goensis</name>
    <dbReference type="NCBI Taxonomy" id="391922"/>
    <lineage>
        <taxon>Bacteria</taxon>
        <taxon>Pseudomonadati</taxon>
        <taxon>Pseudomonadota</taxon>
        <taxon>Alphaproteobacteria</taxon>
        <taxon>Rhodospirillales</taxon>
        <taxon>Rhodospirillaceae</taxon>
        <taxon>Roseospira</taxon>
    </lineage>
</organism>
<gene>
    <name evidence="1" type="ORF">GGD88_003005</name>
</gene>
<evidence type="ECO:0000313" key="1">
    <source>
        <dbReference type="EMBL" id="MBB4287260.1"/>
    </source>
</evidence>